<gene>
    <name evidence="1" type="ORF">JG687_00010292</name>
</gene>
<dbReference type="VEuPathDB" id="FungiDB:PC110_g327"/>
<comment type="caution">
    <text evidence="1">The sequence shown here is derived from an EMBL/GenBank/DDBJ whole genome shotgun (WGS) entry which is preliminary data.</text>
</comment>
<accession>A0A8T1U9Y4</accession>
<evidence type="ECO:0000313" key="1">
    <source>
        <dbReference type="EMBL" id="KAG6956932.1"/>
    </source>
</evidence>
<protein>
    <submittedName>
        <fullName evidence="1">Uncharacterized protein</fullName>
    </submittedName>
</protein>
<reference evidence="1" key="1">
    <citation type="submission" date="2021-01" db="EMBL/GenBank/DDBJ databases">
        <title>Phytophthora aleatoria, a newly-described species from Pinus radiata is distinct from Phytophthora cactorum isolates based on comparative genomics.</title>
        <authorList>
            <person name="Mcdougal R."/>
            <person name="Panda P."/>
            <person name="Williams N."/>
            <person name="Studholme D.J."/>
        </authorList>
    </citation>
    <scope>NUCLEOTIDE SEQUENCE</scope>
    <source>
        <strain evidence="1">NZFS 3830</strain>
    </source>
</reference>
<organism evidence="1 2">
    <name type="scientific">Phytophthora cactorum</name>
    <dbReference type="NCBI Taxonomy" id="29920"/>
    <lineage>
        <taxon>Eukaryota</taxon>
        <taxon>Sar</taxon>
        <taxon>Stramenopiles</taxon>
        <taxon>Oomycota</taxon>
        <taxon>Peronosporomycetes</taxon>
        <taxon>Peronosporales</taxon>
        <taxon>Peronosporaceae</taxon>
        <taxon>Phytophthora</taxon>
    </lineage>
</organism>
<evidence type="ECO:0000313" key="2">
    <source>
        <dbReference type="Proteomes" id="UP000688947"/>
    </source>
</evidence>
<dbReference type="Proteomes" id="UP000688947">
    <property type="component" value="Unassembled WGS sequence"/>
</dbReference>
<sequence length="189" mass="22328">MVYTPRNDSDTHRTFMMEPVTEHFSRKWADAPSDTRILYSSDGTARPDQHPYAPISPAYVVRSPFERPKKSCTAVASKQFFNDKNRKLRQCIFWWWEDRYPTEVTGYYVIHGVCMCKGYFDTTLEPYMCHQATGTCWEKFHRFYTHKNVFSTKRRLQKTSQLCRLKTSLKQGIETASEMPRSVVRQVDL</sequence>
<dbReference type="OrthoDB" id="126899at2759"/>
<dbReference type="AlphaFoldDB" id="A0A8T1U9Y4"/>
<proteinExistence type="predicted"/>
<dbReference type="EMBL" id="JAENGZ010000576">
    <property type="protein sequence ID" value="KAG6956932.1"/>
    <property type="molecule type" value="Genomic_DNA"/>
</dbReference>
<name>A0A8T1U9Y4_9STRA</name>